<feature type="region of interest" description="Disordered" evidence="1">
    <location>
        <begin position="507"/>
        <end position="563"/>
    </location>
</feature>
<evidence type="ECO:0000313" key="3">
    <source>
        <dbReference type="Proteomes" id="UP001152533"/>
    </source>
</evidence>
<dbReference type="EMBL" id="CAMGZC010000056">
    <property type="protein sequence ID" value="CAI0642456.1"/>
    <property type="molecule type" value="Genomic_DNA"/>
</dbReference>
<feature type="region of interest" description="Disordered" evidence="1">
    <location>
        <begin position="228"/>
        <end position="393"/>
    </location>
</feature>
<feature type="compositionally biased region" description="Pro residues" evidence="1">
    <location>
        <begin position="444"/>
        <end position="457"/>
    </location>
</feature>
<feature type="compositionally biased region" description="Polar residues" evidence="1">
    <location>
        <begin position="228"/>
        <end position="251"/>
    </location>
</feature>
<keyword evidence="3" id="KW-1185">Reference proteome</keyword>
<feature type="compositionally biased region" description="Low complexity" evidence="1">
    <location>
        <begin position="320"/>
        <end position="337"/>
    </location>
</feature>
<dbReference type="AlphaFoldDB" id="A0A9W4RJQ6"/>
<feature type="region of interest" description="Disordered" evidence="1">
    <location>
        <begin position="416"/>
        <end position="494"/>
    </location>
</feature>
<accession>A0A9W4RJQ6</accession>
<organism evidence="2 3">
    <name type="scientific">Colletotrichum noveboracense</name>
    <dbReference type="NCBI Taxonomy" id="2664923"/>
    <lineage>
        <taxon>Eukaryota</taxon>
        <taxon>Fungi</taxon>
        <taxon>Dikarya</taxon>
        <taxon>Ascomycota</taxon>
        <taxon>Pezizomycotina</taxon>
        <taxon>Sordariomycetes</taxon>
        <taxon>Hypocreomycetidae</taxon>
        <taxon>Glomerellales</taxon>
        <taxon>Glomerellaceae</taxon>
        <taxon>Colletotrichum</taxon>
        <taxon>Colletotrichum gloeosporioides species complex</taxon>
    </lineage>
</organism>
<evidence type="ECO:0000313" key="2">
    <source>
        <dbReference type="EMBL" id="CAI0642456.1"/>
    </source>
</evidence>
<dbReference type="Proteomes" id="UP001152533">
    <property type="component" value="Unassembled WGS sequence"/>
</dbReference>
<feature type="compositionally biased region" description="Pro residues" evidence="1">
    <location>
        <begin position="281"/>
        <end position="290"/>
    </location>
</feature>
<proteinExistence type="predicted"/>
<comment type="caution">
    <text evidence="2">The sequence shown here is derived from an EMBL/GenBank/DDBJ whole genome shotgun (WGS) entry which is preliminary data.</text>
</comment>
<reference evidence="2" key="1">
    <citation type="submission" date="2022-08" db="EMBL/GenBank/DDBJ databases">
        <authorList>
            <person name="Giroux E."/>
            <person name="Giroux E."/>
        </authorList>
    </citation>
    <scope>NUCLEOTIDE SEQUENCE</scope>
    <source>
        <strain evidence="2">H1091258</strain>
    </source>
</reference>
<feature type="compositionally biased region" description="Low complexity" evidence="1">
    <location>
        <begin position="541"/>
        <end position="560"/>
    </location>
</feature>
<name>A0A9W4RJQ6_9PEZI</name>
<protein>
    <submittedName>
        <fullName evidence="2">Uncharacterized protein</fullName>
    </submittedName>
</protein>
<feature type="compositionally biased region" description="Pro residues" evidence="1">
    <location>
        <begin position="473"/>
        <end position="489"/>
    </location>
</feature>
<evidence type="ECO:0000256" key="1">
    <source>
        <dbReference type="SAM" id="MobiDB-lite"/>
    </source>
</evidence>
<gene>
    <name evidence="2" type="ORF">CGXH109_LOCUS14924</name>
</gene>
<sequence>MCWQTKTLYTVCAHSTWSTEKCPKRSSGQCSLCKHTRSLHAIIGFCDECVDVYTEYPERYYGTQRPIPRLPSSQILKAYWSYRQQNGWDTTINATDVPPFALFIPPVAHPVTPSSPMKSPLKSPMKNFLSSLKHPFNSQPAQSLTRFYENTLFRTMHIFCLTSDKCRLCKDRRRPDPDFAAKAALMREKTIEWTESLGASDAVIHKHVSSVVDELSIWCGISGDCPSPSQSYENTRVRQRAQTWQESSSQPDHAEHDSSRLQQPFPMPQQTPGRQLSYPASTPPSSPPRSPHSGATYANGEVSPLSDEDPELRAPRRRASSPSSTSSHASSGYSGQSIHPQALEHPYPRQSQPATYDQLEGRNQTRHAANERLPRFRRQQSDESNGEASVPCHLNDYHSNKIVTAVREAKPKTVRFAAPSPSVSSEEDSEDDPRIVTGSMYSPPSSPQEPPQPPPKSPLRQKQERPTQGQLPAPTPPPKHALPEIPPTTPLRLSAYGVSGSQAASLARTNTSMRAEASSSSSSAQHQLAMGLGDQTFGSDPRSPSVTSGSGTTPSRGRPTVNIRDCRVHGETYAHGCEWCHTDPIVRVVEIPRWDEYVPAWRRMNRPRQA</sequence>